<organism evidence="3 4">
    <name type="scientific">Methylobacterium tardum</name>
    <dbReference type="NCBI Taxonomy" id="374432"/>
    <lineage>
        <taxon>Bacteria</taxon>
        <taxon>Pseudomonadati</taxon>
        <taxon>Pseudomonadota</taxon>
        <taxon>Alphaproteobacteria</taxon>
        <taxon>Hyphomicrobiales</taxon>
        <taxon>Methylobacteriaceae</taxon>
        <taxon>Methylobacterium</taxon>
    </lineage>
</organism>
<protein>
    <submittedName>
        <fullName evidence="3">Uncharacterized protein</fullName>
    </submittedName>
</protein>
<feature type="compositionally biased region" description="Low complexity" evidence="1">
    <location>
        <begin position="51"/>
        <end position="62"/>
    </location>
</feature>
<keyword evidence="2" id="KW-0472">Membrane</keyword>
<dbReference type="Proteomes" id="UP001157440">
    <property type="component" value="Unassembled WGS sequence"/>
</dbReference>
<gene>
    <name evidence="3" type="ORF">GCM10007890_51180</name>
</gene>
<comment type="caution">
    <text evidence="3">The sequence shown here is derived from an EMBL/GenBank/DDBJ whole genome shotgun (WGS) entry which is preliminary data.</text>
</comment>
<evidence type="ECO:0000313" key="4">
    <source>
        <dbReference type="Proteomes" id="UP001157440"/>
    </source>
</evidence>
<dbReference type="RefSeq" id="WP_238196241.1">
    <property type="nucleotide sequence ID" value="NZ_BPQZ01000009.1"/>
</dbReference>
<evidence type="ECO:0000313" key="3">
    <source>
        <dbReference type="EMBL" id="GLS73103.1"/>
    </source>
</evidence>
<dbReference type="EMBL" id="BSPL01000024">
    <property type="protein sequence ID" value="GLS73103.1"/>
    <property type="molecule type" value="Genomic_DNA"/>
</dbReference>
<keyword evidence="2" id="KW-1133">Transmembrane helix</keyword>
<proteinExistence type="predicted"/>
<evidence type="ECO:0000256" key="2">
    <source>
        <dbReference type="SAM" id="Phobius"/>
    </source>
</evidence>
<name>A0AA37TKP4_9HYPH</name>
<feature type="transmembrane region" description="Helical" evidence="2">
    <location>
        <begin position="12"/>
        <end position="31"/>
    </location>
</feature>
<feature type="region of interest" description="Disordered" evidence="1">
    <location>
        <begin position="51"/>
        <end position="74"/>
    </location>
</feature>
<sequence length="74" mass="7713">MHLLRWDQILDRLWLAASGAAALAIALDLGAQVGSRGWSSDGAILTALAAAPPSRPASNRPEPGCRQPAGRPFP</sequence>
<accession>A0AA37TKP4</accession>
<evidence type="ECO:0000256" key="1">
    <source>
        <dbReference type="SAM" id="MobiDB-lite"/>
    </source>
</evidence>
<keyword evidence="2" id="KW-0812">Transmembrane</keyword>
<keyword evidence="4" id="KW-1185">Reference proteome</keyword>
<dbReference type="AlphaFoldDB" id="A0AA37TKP4"/>
<reference evidence="4" key="1">
    <citation type="journal article" date="2019" name="Int. J. Syst. Evol. Microbiol.">
        <title>The Global Catalogue of Microorganisms (GCM) 10K type strain sequencing project: providing services to taxonomists for standard genome sequencing and annotation.</title>
        <authorList>
            <consortium name="The Broad Institute Genomics Platform"/>
            <consortium name="The Broad Institute Genome Sequencing Center for Infectious Disease"/>
            <person name="Wu L."/>
            <person name="Ma J."/>
        </authorList>
    </citation>
    <scope>NUCLEOTIDE SEQUENCE [LARGE SCALE GENOMIC DNA]</scope>
    <source>
        <strain evidence="4">NBRC 103632</strain>
    </source>
</reference>